<dbReference type="Pfam" id="PF15780">
    <property type="entry name" value="ASH"/>
    <property type="match status" value="1"/>
</dbReference>
<dbReference type="GO" id="GO:0051301">
    <property type="term" value="P:cell division"/>
    <property type="evidence" value="ECO:0007669"/>
    <property type="project" value="UniProtKB-KW"/>
</dbReference>
<evidence type="ECO:0000313" key="15">
    <source>
        <dbReference type="Proteomes" id="UP000639338"/>
    </source>
</evidence>
<evidence type="ECO:0000256" key="5">
    <source>
        <dbReference type="ARBA" id="ARBA00022618"/>
    </source>
</evidence>
<dbReference type="InterPro" id="IPR051185">
    <property type="entry name" value="ASPM"/>
</dbReference>
<feature type="compositionally biased region" description="Basic and acidic residues" evidence="12">
    <location>
        <begin position="10"/>
        <end position="21"/>
    </location>
</feature>
<comment type="subcellular location">
    <subcellularLocation>
        <location evidence="2">Cytoplasm</location>
    </subcellularLocation>
    <subcellularLocation>
        <location evidence="1">Nucleus</location>
    </subcellularLocation>
</comment>
<keyword evidence="15" id="KW-1185">Reference proteome</keyword>
<evidence type="ECO:0000256" key="11">
    <source>
        <dbReference type="ARBA" id="ARBA00023306"/>
    </source>
</evidence>
<comment type="caution">
    <text evidence="14">The sequence shown here is derived from an EMBL/GenBank/DDBJ whole genome shotgun (WGS) entry which is preliminary data.</text>
</comment>
<dbReference type="InterPro" id="IPR036872">
    <property type="entry name" value="CH_dom_sf"/>
</dbReference>
<dbReference type="GO" id="GO:0000922">
    <property type="term" value="C:spindle pole"/>
    <property type="evidence" value="ECO:0007669"/>
    <property type="project" value="TreeGrafter"/>
</dbReference>
<evidence type="ECO:0000256" key="2">
    <source>
        <dbReference type="ARBA" id="ARBA00004496"/>
    </source>
</evidence>
<dbReference type="PANTHER" id="PTHR22706">
    <property type="entry name" value="ASSEMBLY FACTOR FOR SPINDLE MICROTUBULES"/>
    <property type="match status" value="1"/>
</dbReference>
<evidence type="ECO:0000256" key="1">
    <source>
        <dbReference type="ARBA" id="ARBA00004123"/>
    </source>
</evidence>
<keyword evidence="3" id="KW-0963">Cytoplasm</keyword>
<dbReference type="Gene3D" id="2.60.40.10">
    <property type="entry name" value="Immunoglobulins"/>
    <property type="match status" value="1"/>
</dbReference>
<dbReference type="SUPFAM" id="SSF47576">
    <property type="entry name" value="Calponin-homology domain, CH-domain"/>
    <property type="match status" value="1"/>
</dbReference>
<keyword evidence="4" id="KW-0597">Phosphoprotein</keyword>
<dbReference type="PANTHER" id="PTHR22706:SF1">
    <property type="entry name" value="ASSEMBLY FACTOR FOR SPINDLE MICROTUBULES"/>
    <property type="match status" value="1"/>
</dbReference>
<dbReference type="GO" id="GO:0005634">
    <property type="term" value="C:nucleus"/>
    <property type="evidence" value="ECO:0007669"/>
    <property type="project" value="UniProtKB-SubCell"/>
</dbReference>
<evidence type="ECO:0000256" key="8">
    <source>
        <dbReference type="ARBA" id="ARBA00022860"/>
    </source>
</evidence>
<dbReference type="Pfam" id="PF00307">
    <property type="entry name" value="CH"/>
    <property type="match status" value="1"/>
</dbReference>
<evidence type="ECO:0000256" key="3">
    <source>
        <dbReference type="ARBA" id="ARBA00022490"/>
    </source>
</evidence>
<dbReference type="PROSITE" id="PS50021">
    <property type="entry name" value="CH"/>
    <property type="match status" value="1"/>
</dbReference>
<evidence type="ECO:0000259" key="13">
    <source>
        <dbReference type="PROSITE" id="PS50021"/>
    </source>
</evidence>
<dbReference type="GO" id="GO:0005516">
    <property type="term" value="F:calmodulin binding"/>
    <property type="evidence" value="ECO:0007669"/>
    <property type="project" value="UniProtKB-KW"/>
</dbReference>
<dbReference type="PROSITE" id="PS50096">
    <property type="entry name" value="IQ"/>
    <property type="match status" value="3"/>
</dbReference>
<keyword evidence="6" id="KW-0677">Repeat</keyword>
<evidence type="ECO:0000256" key="9">
    <source>
        <dbReference type="ARBA" id="ARBA00023054"/>
    </source>
</evidence>
<name>A0A834Y1Q2_APHGI</name>
<dbReference type="SMART" id="SM00015">
    <property type="entry name" value="IQ"/>
    <property type="match status" value="18"/>
</dbReference>
<keyword evidence="8" id="KW-0112">Calmodulin-binding</keyword>
<dbReference type="GO" id="GO:0007051">
    <property type="term" value="P:spindle organization"/>
    <property type="evidence" value="ECO:0007669"/>
    <property type="project" value="UniProtKB-ARBA"/>
</dbReference>
<dbReference type="Pfam" id="PF00612">
    <property type="entry name" value="IQ"/>
    <property type="match status" value="6"/>
</dbReference>
<dbReference type="GO" id="GO:0051295">
    <property type="term" value="P:establishment of meiotic spindle localization"/>
    <property type="evidence" value="ECO:0007669"/>
    <property type="project" value="TreeGrafter"/>
</dbReference>
<dbReference type="SUPFAM" id="SSF52540">
    <property type="entry name" value="P-loop containing nucleoside triphosphate hydrolases"/>
    <property type="match status" value="1"/>
</dbReference>
<proteinExistence type="predicted"/>
<reference evidence="14 15" key="1">
    <citation type="submission" date="2020-08" db="EMBL/GenBank/DDBJ databases">
        <title>Aphidius gifuensis genome sequencing and assembly.</title>
        <authorList>
            <person name="Du Z."/>
        </authorList>
    </citation>
    <scope>NUCLEOTIDE SEQUENCE [LARGE SCALE GENOMIC DNA]</scope>
    <source>
        <strain evidence="14">YNYX2018</strain>
        <tissue evidence="14">Adults</tissue>
    </source>
</reference>
<feature type="domain" description="Calponin-homology (CH)" evidence="13">
    <location>
        <begin position="858"/>
        <end position="990"/>
    </location>
</feature>
<dbReference type="FunFam" id="1.10.418.10:FF:000051">
    <property type="entry name" value="Abnormal spindle-like microcephaly-associated protein homolog"/>
    <property type="match status" value="1"/>
</dbReference>
<dbReference type="InterPro" id="IPR027417">
    <property type="entry name" value="P-loop_NTPase"/>
</dbReference>
<dbReference type="EMBL" id="JACMRX010000001">
    <property type="protein sequence ID" value="KAF7997710.1"/>
    <property type="molecule type" value="Genomic_DNA"/>
</dbReference>
<evidence type="ECO:0000313" key="14">
    <source>
        <dbReference type="EMBL" id="KAF7997710.1"/>
    </source>
</evidence>
<keyword evidence="11" id="KW-0131">Cell cycle</keyword>
<dbReference type="Gene3D" id="1.10.418.10">
    <property type="entry name" value="Calponin-like domain"/>
    <property type="match status" value="1"/>
</dbReference>
<keyword evidence="9" id="KW-0175">Coiled coil</keyword>
<accession>A0A834Y1Q2</accession>
<dbReference type="InterPro" id="IPR000048">
    <property type="entry name" value="IQ_motif_EF-hand-BS"/>
</dbReference>
<dbReference type="OrthoDB" id="2148418at2759"/>
<evidence type="ECO:0000256" key="4">
    <source>
        <dbReference type="ARBA" id="ARBA00022553"/>
    </source>
</evidence>
<feature type="region of interest" description="Disordered" evidence="12">
    <location>
        <begin position="1"/>
        <end position="21"/>
    </location>
</feature>
<evidence type="ECO:0000256" key="10">
    <source>
        <dbReference type="ARBA" id="ARBA00023242"/>
    </source>
</evidence>
<dbReference type="GO" id="GO:0000278">
    <property type="term" value="P:mitotic cell cycle"/>
    <property type="evidence" value="ECO:0007669"/>
    <property type="project" value="TreeGrafter"/>
</dbReference>
<keyword evidence="5" id="KW-0132">Cell division</keyword>
<evidence type="ECO:0000256" key="12">
    <source>
        <dbReference type="SAM" id="MobiDB-lite"/>
    </source>
</evidence>
<dbReference type="InterPro" id="IPR001715">
    <property type="entry name" value="CH_dom"/>
</dbReference>
<protein>
    <recommendedName>
        <fullName evidence="13">Calponin-homology (CH) domain-containing protein</fullName>
    </recommendedName>
</protein>
<dbReference type="Proteomes" id="UP000639338">
    <property type="component" value="Unassembled WGS sequence"/>
</dbReference>
<dbReference type="InterPro" id="IPR031549">
    <property type="entry name" value="ASH"/>
</dbReference>
<organism evidence="14 15">
    <name type="scientific">Aphidius gifuensis</name>
    <name type="common">Parasitoid wasp</name>
    <dbReference type="NCBI Taxonomy" id="684658"/>
    <lineage>
        <taxon>Eukaryota</taxon>
        <taxon>Metazoa</taxon>
        <taxon>Ecdysozoa</taxon>
        <taxon>Arthropoda</taxon>
        <taxon>Hexapoda</taxon>
        <taxon>Insecta</taxon>
        <taxon>Pterygota</taxon>
        <taxon>Neoptera</taxon>
        <taxon>Endopterygota</taxon>
        <taxon>Hymenoptera</taxon>
        <taxon>Apocrita</taxon>
        <taxon>Ichneumonoidea</taxon>
        <taxon>Braconidae</taxon>
        <taxon>Aphidiinae</taxon>
        <taxon>Aphidius</taxon>
    </lineage>
</organism>
<keyword evidence="10" id="KW-0539">Nucleus</keyword>
<dbReference type="Gene3D" id="1.20.5.190">
    <property type="match status" value="5"/>
</dbReference>
<keyword evidence="7" id="KW-0498">Mitosis</keyword>
<sequence length="1663" mass="195081">MFFQINVTPEARKPQKLSTDHSEPQSVLVLAPFQPQTHINLETTVNSSASTTLLIKNPGNRQLDVKVSKLPPDERKILLNPWTVSIPSESQAELTISWTPKEAGSWRDTLQLIDSRRIKHDIAIITTATQAKKIQTKTKTRILAPTNDNNIQQTFNNNQQSLSSLKCQENKENNCQKRSERKHFDVSSKPTEISGIFDISSYQLTPIKNDNNRVKSTITSDIKFSPGNGITSPNNNHEYQLRRETFVHPNIHHELPSPFDDSDVDPRRETYVNQNPKFCKYKCTTKEVEEEIYDDDYRSYSPEPTTFKATHSDFSMMIDNLANFVTPIKTNRLSINACSTGQKSDTDKSIGNTTFEINSSDVVVNNNETFEYDKSPIRPTSINLQPNKLVDNFGKISPVKGMDSLIIPATPISSSPVSRYQYGENVSVRDVLEADLWVKNQDTAYHHQHQQQQQLQQQASSSVFRSKCNGLDKIIEEQVTFTTQTFTRTLNYSSSNQSAFCFEISPTKRVNIKKSMSIKRSSTTSTSTSIKRISPKKTLKINKEKSILQHSVIKKKSIVNNSIRKSPGGGCTIPPVRIKKLSLAGLNKTVVKPQKKETIVKMYDPNEFIFHNPDPFAATMTEDPFLASTLYYDEKWIFQQEMEFKKWLNELLTPPEHLNTDIDTVKIDIAKVWQSSRLKDNITLAETKEAVSARYHTNTRLNTLRKAALAIFTRAEVRKVLSSTAGLVERGIFVVRQDRDLNRDIGLQKIILELLLSYNPLWLRIGLEVIYGETIPLNSNNDLIGLTKFLLTRFFNDPFIQQKHSHPLTTLKLSSFLPNLNKFIVKKFLLFVYFVDYAKNNKLIGHDPCLFHKKATYKESREILLTFSRETLSGVGDITKILRTHGYIVTQKQTYIDEYDYAVKDLSVDLRDGVRLCRVMELITGLKTLTCRCRVPAISRLQKIHNAELALTALRDSGYIIAGHIDAKAVADGHREKTLSLLWQIIYKFQAPRFSKSAMIIQKWWRSKLWYIKIRNFLKNRKLNAAIVIQCSWRSFKARQLMKTLNNQRQTEIIKKNNAAKIIQACWRQRKIMLKLRHEFLDTQKAVVVIQKWFRRLRVTRPYCQQLEAKKNAIVTIQKHWRATRMMLIEQKKYNNILKSVNLIQLWWRNASASKRQFNNYQKLKTTVLFVQSRWRANKSMKITKSLYMKKQEATKIIQSWWRIVAQMKKVRNNFVIQKSAARIIASWWIRLKLLESQRNEFLNVKKNVIVIQRAWRRHHETKNHVLYFKKVCNSSIVIQTWWRCVKIQNDYKQKRNSAIVIQSWFRAIINKQIAQKNYNSLKKAVVIIQKNWRMKLSKKKYSSMKESALKIQRWYRNIKKSKSIHLEYLAMKKSAVCIQSWWRCLKKTWYYRSKYLEIKNATMVIQNHWRAELLSRKESQEYQRIKMFIIKFQSQLRMVQVQRSYLEKLKRHKAAIIIQRKWRAYKIGTEIKNYYNKQRSAVIIFQRKYRATIAAREAKKTYQDILEIIIKTQRKWRAKKIGKEIQENYIKIHYATLIIERKYRATVKAREVRNEYLKLHKTVVNLQNRWRANKLCKQEQMNYQNIRKSCIYLQANWKMLLARRQFVKQKNAASMIQQKYRATKLACRVQKDYKLLQQLAIKLQKIWRAKKVGRLVLNNYIQ</sequence>
<dbReference type="CDD" id="cd21223">
    <property type="entry name" value="CH_ASPM_rpt1"/>
    <property type="match status" value="1"/>
</dbReference>
<gene>
    <name evidence="14" type="ORF">HCN44_008883</name>
</gene>
<dbReference type="SMART" id="SM00033">
    <property type="entry name" value="CH"/>
    <property type="match status" value="1"/>
</dbReference>
<dbReference type="InterPro" id="IPR013783">
    <property type="entry name" value="Ig-like_fold"/>
</dbReference>
<evidence type="ECO:0000256" key="6">
    <source>
        <dbReference type="ARBA" id="ARBA00022737"/>
    </source>
</evidence>
<evidence type="ECO:0000256" key="7">
    <source>
        <dbReference type="ARBA" id="ARBA00022776"/>
    </source>
</evidence>
<dbReference type="GO" id="GO:0005737">
    <property type="term" value="C:cytoplasm"/>
    <property type="evidence" value="ECO:0007669"/>
    <property type="project" value="UniProtKB-SubCell"/>
</dbReference>